<evidence type="ECO:0000256" key="2">
    <source>
        <dbReference type="SAM" id="SignalP"/>
    </source>
</evidence>
<organism evidence="3 4">
    <name type="scientific">Geomesophilobacter sediminis</name>
    <dbReference type="NCBI Taxonomy" id="2798584"/>
    <lineage>
        <taxon>Bacteria</taxon>
        <taxon>Pseudomonadati</taxon>
        <taxon>Thermodesulfobacteriota</taxon>
        <taxon>Desulfuromonadia</taxon>
        <taxon>Geobacterales</taxon>
        <taxon>Geobacteraceae</taxon>
        <taxon>Geomesophilobacter</taxon>
    </lineage>
</organism>
<comment type="caution">
    <text evidence="3">The sequence shown here is derived from an EMBL/GenBank/DDBJ whole genome shotgun (WGS) entry which is preliminary data.</text>
</comment>
<keyword evidence="2" id="KW-0732">Signal</keyword>
<evidence type="ECO:0000313" key="4">
    <source>
        <dbReference type="Proteomes" id="UP000636888"/>
    </source>
</evidence>
<dbReference type="AlphaFoldDB" id="A0A8J7JLM7"/>
<dbReference type="RefSeq" id="WP_199384127.1">
    <property type="nucleotide sequence ID" value="NZ_JAEMHM010000008.1"/>
</dbReference>
<accession>A0A8J7JLM7</accession>
<feature type="signal peptide" evidence="2">
    <location>
        <begin position="1"/>
        <end position="28"/>
    </location>
</feature>
<name>A0A8J7JLM7_9BACT</name>
<protein>
    <submittedName>
        <fullName evidence="3">Uncharacterized protein</fullName>
    </submittedName>
</protein>
<keyword evidence="4" id="KW-1185">Reference proteome</keyword>
<sequence length="104" mass="10495">MKPIGSLSAALTVVGAALMLLSAAALSAADRKPDSRPGPGTAPGNVQECPRHIADPDVCATPGKVPPGKDGGAGLKAKEQKQVTPEARDASRDLLESLVEKGSE</sequence>
<reference evidence="3" key="1">
    <citation type="submission" date="2020-12" db="EMBL/GenBank/DDBJ databases">
        <title>Geomonas sp. Red875, isolated from river sediment.</title>
        <authorList>
            <person name="Xu Z."/>
            <person name="Zhang Z."/>
            <person name="Masuda Y."/>
            <person name="Itoh H."/>
            <person name="Senoo K."/>
        </authorList>
    </citation>
    <scope>NUCLEOTIDE SEQUENCE</scope>
    <source>
        <strain evidence="3">Red875</strain>
    </source>
</reference>
<dbReference type="Proteomes" id="UP000636888">
    <property type="component" value="Unassembled WGS sequence"/>
</dbReference>
<evidence type="ECO:0000256" key="1">
    <source>
        <dbReference type="SAM" id="MobiDB-lite"/>
    </source>
</evidence>
<feature type="chain" id="PRO_5035161337" evidence="2">
    <location>
        <begin position="29"/>
        <end position="104"/>
    </location>
</feature>
<feature type="region of interest" description="Disordered" evidence="1">
    <location>
        <begin position="27"/>
        <end position="89"/>
    </location>
</feature>
<dbReference type="EMBL" id="JAEMHM010000008">
    <property type="protein sequence ID" value="MBJ6725235.1"/>
    <property type="molecule type" value="Genomic_DNA"/>
</dbReference>
<proteinExistence type="predicted"/>
<feature type="compositionally biased region" description="Basic and acidic residues" evidence="1">
    <location>
        <begin position="76"/>
        <end position="89"/>
    </location>
</feature>
<gene>
    <name evidence="3" type="ORF">JFN93_10990</name>
</gene>
<evidence type="ECO:0000313" key="3">
    <source>
        <dbReference type="EMBL" id="MBJ6725235.1"/>
    </source>
</evidence>